<dbReference type="InterPro" id="IPR013785">
    <property type="entry name" value="Aldolase_TIM"/>
</dbReference>
<dbReference type="PANTHER" id="PTHR10683">
    <property type="entry name" value="TRANSALDOLASE"/>
    <property type="match status" value="1"/>
</dbReference>
<organism evidence="3 4">
    <name type="scientific">Streptococcus pluranimalium</name>
    <dbReference type="NCBI Taxonomy" id="82348"/>
    <lineage>
        <taxon>Bacteria</taxon>
        <taxon>Bacillati</taxon>
        <taxon>Bacillota</taxon>
        <taxon>Bacilli</taxon>
        <taxon>Lactobacillales</taxon>
        <taxon>Streptococcaceae</taxon>
        <taxon>Streptococcus</taxon>
    </lineage>
</organism>
<dbReference type="SUPFAM" id="SSF51569">
    <property type="entry name" value="Aldolase"/>
    <property type="match status" value="1"/>
</dbReference>
<proteinExistence type="predicted"/>
<dbReference type="PROSITE" id="PS00958">
    <property type="entry name" value="TRANSALDOLASE_2"/>
    <property type="match status" value="1"/>
</dbReference>
<evidence type="ECO:0000313" key="3">
    <source>
        <dbReference type="EMBL" id="AUW97408.1"/>
    </source>
</evidence>
<accession>A0A2L0D6E4</accession>
<dbReference type="Proteomes" id="UP000238956">
    <property type="component" value="Chromosome"/>
</dbReference>
<dbReference type="PROSITE" id="PS01054">
    <property type="entry name" value="TRANSALDOLASE_1"/>
    <property type="match status" value="1"/>
</dbReference>
<dbReference type="KEGG" id="splr:C0J00_10010"/>
<reference evidence="3 4" key="2">
    <citation type="submission" date="2018-02" db="EMBL/GenBank/DDBJ databases">
        <title>Whole genome sequencing analysis of Streptococcus pluranimalium isolated from cattle infected mastitis in China.</title>
        <authorList>
            <person name="Zhang J.-R."/>
            <person name="Hu G.-Z."/>
        </authorList>
    </citation>
    <scope>NUCLEOTIDE SEQUENCE [LARGE SCALE GENOMIC DNA]</scope>
    <source>
        <strain evidence="3 4">TH11417</strain>
    </source>
</reference>
<dbReference type="Pfam" id="PF00923">
    <property type="entry name" value="TAL_FSA"/>
    <property type="match status" value="1"/>
</dbReference>
<evidence type="ECO:0000313" key="4">
    <source>
        <dbReference type="Proteomes" id="UP000238956"/>
    </source>
</evidence>
<dbReference type="AlphaFoldDB" id="A0A2L0D6E4"/>
<keyword evidence="4" id="KW-1185">Reference proteome</keyword>
<dbReference type="NCBIfam" id="NF009299">
    <property type="entry name" value="PRK12656.1"/>
    <property type="match status" value="1"/>
</dbReference>
<dbReference type="PANTHER" id="PTHR10683:SF28">
    <property type="entry name" value="TRANSALDOLASE C"/>
    <property type="match status" value="1"/>
</dbReference>
<dbReference type="InterPro" id="IPR001585">
    <property type="entry name" value="TAL/FSA"/>
</dbReference>
<dbReference type="EMBL" id="CP025536">
    <property type="protein sequence ID" value="AUW97408.1"/>
    <property type="molecule type" value="Genomic_DNA"/>
</dbReference>
<protein>
    <submittedName>
        <fullName evidence="3">Fructose-bisphosphate aldolase</fullName>
    </submittedName>
</protein>
<dbReference type="Gene3D" id="3.20.20.70">
    <property type="entry name" value="Aldolase class I"/>
    <property type="match status" value="1"/>
</dbReference>
<dbReference type="OrthoDB" id="9807051at2"/>
<reference evidence="3 4" key="1">
    <citation type="submission" date="2017-12" db="EMBL/GenBank/DDBJ databases">
        <authorList>
            <person name="Hurst M.R.H."/>
        </authorList>
    </citation>
    <scope>NUCLEOTIDE SEQUENCE [LARGE SCALE GENOMIC DNA]</scope>
    <source>
        <strain evidence="3 4">TH11417</strain>
    </source>
</reference>
<evidence type="ECO:0000256" key="2">
    <source>
        <dbReference type="ARBA" id="ARBA00023270"/>
    </source>
</evidence>
<keyword evidence="2" id="KW-0704">Schiff base</keyword>
<dbReference type="GeneID" id="98394241"/>
<gene>
    <name evidence="3" type="ORF">C0J00_10010</name>
</gene>
<dbReference type="GO" id="GO:0005975">
    <property type="term" value="P:carbohydrate metabolic process"/>
    <property type="evidence" value="ECO:0007669"/>
    <property type="project" value="InterPro"/>
</dbReference>
<dbReference type="InterPro" id="IPR033919">
    <property type="entry name" value="TSA/FSA_arc/bac"/>
</dbReference>
<dbReference type="RefSeq" id="WP_104968712.1">
    <property type="nucleotide sequence ID" value="NZ_CP025536.1"/>
</dbReference>
<dbReference type="InterPro" id="IPR018225">
    <property type="entry name" value="Transaldolase_AS"/>
</dbReference>
<evidence type="ECO:0000256" key="1">
    <source>
        <dbReference type="ARBA" id="ARBA00004496"/>
    </source>
</evidence>
<dbReference type="GO" id="GO:0016832">
    <property type="term" value="F:aldehyde-lyase activity"/>
    <property type="evidence" value="ECO:0007669"/>
    <property type="project" value="InterPro"/>
</dbReference>
<name>A0A2L0D6E4_9STRE</name>
<sequence>MEILLDTANIERIESLQNVLPLKGITTNPSILKKEGEIDFFKHLRKIRNIIGLEQTLHVQVTATTAEKMIKEAQAIREGIDPSVYIKIPVTYEGLKAIKALKKQGVNITATAIYTKLQGFLAIAANADYLAPYYNRMENLGINAESVMSSLQREIERTNSQSKLLGASYKTIEQINGTFDAGAQAITVSPELIEQLLLSNTIVQAVEDFQEDWKVIHGEQSIDDLFHKRHNI</sequence>
<comment type="subcellular location">
    <subcellularLocation>
        <location evidence="1">Cytoplasm</location>
    </subcellularLocation>
</comment>
<dbReference type="CDD" id="cd00956">
    <property type="entry name" value="Transaldolase_FSA"/>
    <property type="match status" value="1"/>
</dbReference>
<dbReference type="GO" id="GO:0005737">
    <property type="term" value="C:cytoplasm"/>
    <property type="evidence" value="ECO:0007669"/>
    <property type="project" value="UniProtKB-SubCell"/>
</dbReference>